<sequence>MGREKPSRLSSLLRLFCCVLLAVTATFAKAQVTTYHYDNGRTGATLGETVLNTSNVNSSSFGMLFSLPVDGQIYAQPLYMSGVSMGALGMHNVVYIVTEKNSVYAYDADAPGNPLWHVNLGTPMSASVCCAQRDLYPYIGITSTPVIDPNTNTIYVVAESYENSVTYFRLHALDIATGADKVPAVVIQGSVPGTSSDAVGGVVSFKAIQHWQRPGLLLSKGNIWITFGSHQDTDPYHGWVFTYDAATLARTGIFCVSPNEGESGIWQGGVGATADDDGNVYLETGNGDFNASSGGIDYGDSIIKLSLGANGITLTDYFTPATQDEDNVHDWDLGSSGILLIPGTHLGVAGAKDGKIYVFDTANLSHYHATGDQLHQEWQATYAYSGSEAGGFWGGNYIWYNNTLFGYGERDVLKTFPFNGTTFATTPSAQGTIAPLSAISNDPSISISANGTTPGTAILWATFSASGIANGSAQPGIFYAFDAANPGTMLWSSNQNAARDAMGSWAKWVPPIVVSGKVYLPTFDNTVHVYGLLAPTGSGGTLMGSSTSAVTNANLTTEGNTDWIHWGDGTTNRKTGVTPVISDYSIVGAGPAVAYNNDLRPLSWTDGSPTLTATANTNGVYVNKVNNGFSFTAPADSTQRTLVVHVDGYQTAGTLTAHLSDGSAPDFVDTTPLGTGQFDRNYTLTYSAGTAGQYLTVKWVASSGTGNVAVSAAALSTASINLAASAGTPQTTIVGTAFATALQVLVKDSSNQPLSGATVTFTAPATGASASFSGSATATAVTNASGIATAPKLTANNTTGSYTVLASTSGTTGTASFSLTNAASSGSMTVNAGTPQSATINTAFPDALQVTVKDGANQVVSGASVTFTAPASGASGSFGGSATATVTTNASGVATAPTLTANGVAGSYTVSASTSGVNSPITFSLTNIATSSSGSSLLNGNGDSAATSTSLTTEGVLDWVHWGEASLNRKSGVTAQISTYTVVGTGTVTRYANDPRLLSWTDGTPTAAGSNGDGVYISGTNNGFSFTAPADTTTRTLVIHVGGWNSGGTLTAHVSDGTVTDFVDVTPSTNGQYDRNYKLSYKAGSAAQTLTVKWVMTAGTGNVTLNGAALAQQATLVANSGTPQSAAINATFTNTLQAKVTSGDGKAQSGVSVTFTAPASGASASFNGANAITVVTDANGLATTPQPVANGQTGAYTVTATASGIATTASFSLTNTAASSGSGALSGAGNSNATLSNLTTEGVLDWVHWGDTNLNRKTGVTAQISTYTAVGSGTVTRYNNDPRALSWTDGTPTATGSNGDGVYISGTNNGFSITAPADTTSRILVVHVGGWNSGGKLTAHLSDGSAADFVDTTTTVTGQYDRNYTLTYKAGSATQTLTVKWVMASGTGNVTLNGAGLSNQPLIYANSGTAQSTAVNTTFGNGLQALVTDSNGKVQNGISVTFTAPASGASASFGGKSVVTLVTDANGLATTAQPLANTQSGSYVVTATTAGATTPASYSLTNTAATAGTLTGSSNSATTTFNLTTEGMTDWSHWGEATLIKKSGGTGQIGTYQVVGSGTNTLYTDDLRALSWSDGTPTASATTNHDGVYVAGTGNGYSISVPASTTAHTLVVHVGGWKSGGKLTAHLADGSAADFTDTTPTSTGQYDRTYTLNYTASGTTTLTVTWVMVSGTGNVTLSGAALQ</sequence>
<evidence type="ECO:0000256" key="2">
    <source>
        <dbReference type="SAM" id="SignalP"/>
    </source>
</evidence>
<dbReference type="InterPro" id="IPR008964">
    <property type="entry name" value="Invasin/intimin_cell_adhesion"/>
</dbReference>
<evidence type="ECO:0000259" key="3">
    <source>
        <dbReference type="PROSITE" id="PS51127"/>
    </source>
</evidence>
<comment type="similarity">
    <text evidence="1">Belongs to the intimin/invasin family.</text>
</comment>
<dbReference type="Proteomes" id="UP000637267">
    <property type="component" value="Unassembled WGS sequence"/>
</dbReference>
<feature type="signal peptide" evidence="2">
    <location>
        <begin position="1"/>
        <end position="30"/>
    </location>
</feature>
<dbReference type="Gene3D" id="2.60.40.10">
    <property type="entry name" value="Immunoglobulins"/>
    <property type="match status" value="3"/>
</dbReference>
<dbReference type="EMBL" id="BMLX01000001">
    <property type="protein sequence ID" value="GGP18931.1"/>
    <property type="molecule type" value="Genomic_DNA"/>
</dbReference>
<gene>
    <name evidence="4" type="ORF">GCM10010970_08100</name>
</gene>
<comment type="caution">
    <text evidence="4">The sequence shown here is derived from an EMBL/GenBank/DDBJ whole genome shotgun (WGS) entry which is preliminary data.</text>
</comment>
<dbReference type="SUPFAM" id="SSF49373">
    <property type="entry name" value="Invasin/intimin cell-adhesion fragments"/>
    <property type="match status" value="4"/>
</dbReference>
<feature type="domain" description="Big-1" evidence="3">
    <location>
        <begin position="829"/>
        <end position="928"/>
    </location>
</feature>
<evidence type="ECO:0000313" key="4">
    <source>
        <dbReference type="EMBL" id="GGP18931.1"/>
    </source>
</evidence>
<dbReference type="InterPro" id="IPR003344">
    <property type="entry name" value="Big_1_dom"/>
</dbReference>
<accession>A0ABQ2P5U7</accession>
<dbReference type="Gene3D" id="2.60.40.1120">
    <property type="entry name" value="Carboxypeptidase-like, regulatory domain"/>
    <property type="match status" value="1"/>
</dbReference>
<proteinExistence type="inferred from homology"/>
<keyword evidence="5" id="KW-1185">Reference proteome</keyword>
<dbReference type="PROSITE" id="PS51127">
    <property type="entry name" value="BIG1"/>
    <property type="match status" value="4"/>
</dbReference>
<protein>
    <recommendedName>
        <fullName evidence="3">Big-1 domain-containing protein</fullName>
    </recommendedName>
</protein>
<name>A0ABQ2P5U7_9NEIS</name>
<feature type="domain" description="Big-1" evidence="3">
    <location>
        <begin position="723"/>
        <end position="822"/>
    </location>
</feature>
<dbReference type="InterPro" id="IPR013783">
    <property type="entry name" value="Ig-like_fold"/>
</dbReference>
<dbReference type="RefSeq" id="WP_188702576.1">
    <property type="nucleotide sequence ID" value="NZ_BMLX01000001.1"/>
</dbReference>
<dbReference type="InterPro" id="IPR011047">
    <property type="entry name" value="Quinoprotein_ADH-like_sf"/>
</dbReference>
<dbReference type="SUPFAM" id="SSF50998">
    <property type="entry name" value="Quinoprotein alcohol dehydrogenase-like"/>
    <property type="match status" value="1"/>
</dbReference>
<evidence type="ECO:0000313" key="5">
    <source>
        <dbReference type="Proteomes" id="UP000637267"/>
    </source>
</evidence>
<dbReference type="SMART" id="SM00634">
    <property type="entry name" value="BID_1"/>
    <property type="match status" value="4"/>
</dbReference>
<reference evidence="5" key="1">
    <citation type="journal article" date="2019" name="Int. J. Syst. Evol. Microbiol.">
        <title>The Global Catalogue of Microorganisms (GCM) 10K type strain sequencing project: providing services to taxonomists for standard genome sequencing and annotation.</title>
        <authorList>
            <consortium name="The Broad Institute Genomics Platform"/>
            <consortium name="The Broad Institute Genome Sequencing Center for Infectious Disease"/>
            <person name="Wu L."/>
            <person name="Ma J."/>
        </authorList>
    </citation>
    <scope>NUCLEOTIDE SEQUENCE [LARGE SCALE GENOMIC DNA]</scope>
    <source>
        <strain evidence="5">CGMCC 1.8859</strain>
    </source>
</reference>
<organism evidence="4 5">
    <name type="scientific">Silvimonas iriomotensis</name>
    <dbReference type="NCBI Taxonomy" id="449662"/>
    <lineage>
        <taxon>Bacteria</taxon>
        <taxon>Pseudomonadati</taxon>
        <taxon>Pseudomonadota</taxon>
        <taxon>Betaproteobacteria</taxon>
        <taxon>Neisseriales</taxon>
        <taxon>Chitinibacteraceae</taxon>
        <taxon>Silvimonas</taxon>
    </lineage>
</organism>
<feature type="domain" description="Big-1" evidence="3">
    <location>
        <begin position="1117"/>
        <end position="1216"/>
    </location>
</feature>
<feature type="domain" description="Big-1" evidence="3">
    <location>
        <begin position="1407"/>
        <end position="1503"/>
    </location>
</feature>
<keyword evidence="2" id="KW-0732">Signal</keyword>
<feature type="chain" id="PRO_5046337723" description="Big-1 domain-containing protein" evidence="2">
    <location>
        <begin position="31"/>
        <end position="1683"/>
    </location>
</feature>
<evidence type="ECO:0000256" key="1">
    <source>
        <dbReference type="ARBA" id="ARBA00010116"/>
    </source>
</evidence>